<dbReference type="HAMAP" id="MF_01522">
    <property type="entry name" value="Kup"/>
    <property type="match status" value="1"/>
</dbReference>
<dbReference type="EMBL" id="CP017812">
    <property type="protein sequence ID" value="AOZ73281.1"/>
    <property type="molecule type" value="Genomic_DNA"/>
</dbReference>
<dbReference type="GO" id="GO:0015293">
    <property type="term" value="F:symporter activity"/>
    <property type="evidence" value="ECO:0007669"/>
    <property type="project" value="UniProtKB-UniRule"/>
</dbReference>
<evidence type="ECO:0000256" key="5">
    <source>
        <dbReference type="ARBA" id="ARBA00022538"/>
    </source>
</evidence>
<keyword evidence="7 12" id="KW-0769">Symport</keyword>
<dbReference type="GO" id="GO:0015079">
    <property type="term" value="F:potassium ion transmembrane transporter activity"/>
    <property type="evidence" value="ECO:0007669"/>
    <property type="project" value="UniProtKB-UniRule"/>
</dbReference>
<evidence type="ECO:0000256" key="11">
    <source>
        <dbReference type="ARBA" id="ARBA00023136"/>
    </source>
</evidence>
<evidence type="ECO:0000256" key="1">
    <source>
        <dbReference type="ARBA" id="ARBA00004141"/>
    </source>
</evidence>
<evidence type="ECO:0000313" key="16">
    <source>
        <dbReference type="EMBL" id="AOZ73281.1"/>
    </source>
</evidence>
<evidence type="ECO:0000256" key="10">
    <source>
        <dbReference type="ARBA" id="ARBA00023065"/>
    </source>
</evidence>
<keyword evidence="17" id="KW-1185">Reference proteome</keyword>
<proteinExistence type="inferred from homology"/>
<feature type="transmembrane region" description="Helical" evidence="12">
    <location>
        <begin position="228"/>
        <end position="248"/>
    </location>
</feature>
<evidence type="ECO:0000259" key="14">
    <source>
        <dbReference type="Pfam" id="PF02705"/>
    </source>
</evidence>
<dbReference type="KEGG" id="avu:BK816_08305"/>
<dbReference type="InterPro" id="IPR003855">
    <property type="entry name" value="K+_transporter"/>
</dbReference>
<keyword evidence="11 12" id="KW-0472">Membrane</keyword>
<feature type="transmembrane region" description="Helical" evidence="12">
    <location>
        <begin position="346"/>
        <end position="368"/>
    </location>
</feature>
<feature type="domain" description="K+ potassium transporter C-terminal" evidence="15">
    <location>
        <begin position="532"/>
        <end position="682"/>
    </location>
</feature>
<evidence type="ECO:0000313" key="17">
    <source>
        <dbReference type="Proteomes" id="UP000176288"/>
    </source>
</evidence>
<evidence type="ECO:0000256" key="3">
    <source>
        <dbReference type="ARBA" id="ARBA00022448"/>
    </source>
</evidence>
<evidence type="ECO:0000256" key="8">
    <source>
        <dbReference type="ARBA" id="ARBA00022958"/>
    </source>
</evidence>
<feature type="transmembrane region" description="Helical" evidence="12">
    <location>
        <begin position="194"/>
        <end position="216"/>
    </location>
</feature>
<keyword evidence="4 12" id="KW-1003">Cell membrane</keyword>
<keyword evidence="6 12" id="KW-0812">Transmembrane</keyword>
<feature type="transmembrane region" description="Helical" evidence="12">
    <location>
        <begin position="482"/>
        <end position="499"/>
    </location>
</feature>
<comment type="catalytic activity">
    <reaction evidence="12">
        <text>K(+)(in) + H(+)(in) = K(+)(out) + H(+)(out)</text>
        <dbReference type="Rhea" id="RHEA:28490"/>
        <dbReference type="ChEBI" id="CHEBI:15378"/>
        <dbReference type="ChEBI" id="CHEBI:29103"/>
    </reaction>
</comment>
<evidence type="ECO:0000256" key="12">
    <source>
        <dbReference type="HAMAP-Rule" id="MF_01522"/>
    </source>
</evidence>
<keyword evidence="3 12" id="KW-0813">Transport</keyword>
<keyword evidence="8 12" id="KW-0630">Potassium</keyword>
<evidence type="ECO:0000256" key="2">
    <source>
        <dbReference type="ARBA" id="ARBA00007019"/>
    </source>
</evidence>
<feature type="region of interest" description="Disordered" evidence="13">
    <location>
        <begin position="1"/>
        <end position="60"/>
    </location>
</feature>
<evidence type="ECO:0000256" key="4">
    <source>
        <dbReference type="ARBA" id="ARBA00022475"/>
    </source>
</evidence>
<organism evidence="16 17">
    <name type="scientific">Boudabousia tangfeifanii</name>
    <dbReference type="NCBI Taxonomy" id="1912795"/>
    <lineage>
        <taxon>Bacteria</taxon>
        <taxon>Bacillati</taxon>
        <taxon>Actinomycetota</taxon>
        <taxon>Actinomycetes</taxon>
        <taxon>Actinomycetales</taxon>
        <taxon>Actinomycetaceae</taxon>
        <taxon>Boudabousia</taxon>
    </lineage>
</organism>
<reference evidence="16 17" key="1">
    <citation type="submission" date="2016-10" db="EMBL/GenBank/DDBJ databases">
        <title>Actinomyces aegypiusis sp. nov., isolated from the Aegypius monachus in Qinghai Tibet Plateau China.</title>
        <authorList>
            <person name="Wang Y."/>
        </authorList>
    </citation>
    <scope>NUCLEOTIDE SEQUENCE [LARGE SCALE GENOMIC DNA]</scope>
    <source>
        <strain evidence="16 17">VUL4_3</strain>
    </source>
</reference>
<evidence type="ECO:0000256" key="9">
    <source>
        <dbReference type="ARBA" id="ARBA00022989"/>
    </source>
</evidence>
<dbReference type="InterPro" id="IPR053952">
    <property type="entry name" value="K_trans_C"/>
</dbReference>
<feature type="transmembrane region" description="Helical" evidence="12">
    <location>
        <begin position="423"/>
        <end position="444"/>
    </location>
</feature>
<feature type="transmembrane region" description="Helical" evidence="12">
    <location>
        <begin position="107"/>
        <end position="128"/>
    </location>
</feature>
<feature type="transmembrane region" description="Helical" evidence="12">
    <location>
        <begin position="67"/>
        <end position="87"/>
    </location>
</feature>
<comment type="subcellular location">
    <subcellularLocation>
        <location evidence="12">Cell membrane</location>
        <topology evidence="12">Multi-pass membrane protein</topology>
    </subcellularLocation>
    <subcellularLocation>
        <location evidence="1">Membrane</location>
        <topology evidence="1">Multi-pass membrane protein</topology>
    </subcellularLocation>
</comment>
<dbReference type="PANTHER" id="PTHR30540">
    <property type="entry name" value="OSMOTIC STRESS POTASSIUM TRANSPORTER"/>
    <property type="match status" value="1"/>
</dbReference>
<keyword evidence="9 12" id="KW-1133">Transmembrane helix</keyword>
<evidence type="ECO:0000259" key="15">
    <source>
        <dbReference type="Pfam" id="PF22776"/>
    </source>
</evidence>
<feature type="transmembrane region" description="Helical" evidence="12">
    <location>
        <begin position="305"/>
        <end position="326"/>
    </location>
</feature>
<feature type="domain" description="K+ potassium transporter integral membrane" evidence="14">
    <location>
        <begin position="70"/>
        <end position="505"/>
    </location>
</feature>
<feature type="transmembrane region" description="Helical" evidence="12">
    <location>
        <begin position="272"/>
        <end position="293"/>
    </location>
</feature>
<dbReference type="Pfam" id="PF02705">
    <property type="entry name" value="K_trans"/>
    <property type="match status" value="1"/>
</dbReference>
<gene>
    <name evidence="12" type="primary">kup</name>
    <name evidence="16" type="ORF">BK816_08305</name>
</gene>
<feature type="transmembrane region" description="Helical" evidence="12">
    <location>
        <begin position="396"/>
        <end position="417"/>
    </location>
</feature>
<evidence type="ECO:0000256" key="6">
    <source>
        <dbReference type="ARBA" id="ARBA00022692"/>
    </source>
</evidence>
<feature type="transmembrane region" description="Helical" evidence="12">
    <location>
        <begin position="159"/>
        <end position="188"/>
    </location>
</feature>
<dbReference type="Pfam" id="PF22776">
    <property type="entry name" value="K_trans_C"/>
    <property type="match status" value="1"/>
</dbReference>
<keyword evidence="10 12" id="KW-0406">Ion transport</keyword>
<dbReference type="PANTHER" id="PTHR30540:SF79">
    <property type="entry name" value="LOW AFFINITY POTASSIUM TRANSPORT SYSTEM PROTEIN KUP"/>
    <property type="match status" value="1"/>
</dbReference>
<dbReference type="Proteomes" id="UP000176288">
    <property type="component" value="Chromosome"/>
</dbReference>
<protein>
    <recommendedName>
        <fullName evidence="12">Probable potassium transport system protein Kup</fullName>
    </recommendedName>
</protein>
<dbReference type="InterPro" id="IPR053951">
    <property type="entry name" value="K_trans_N"/>
</dbReference>
<evidence type="ECO:0000256" key="13">
    <source>
        <dbReference type="SAM" id="MobiDB-lite"/>
    </source>
</evidence>
<sequence length="683" mass="74065">MILPVSDMNSQTSDFLTEGGQPASANPKVPGNETQSSPEIPLEKAPSDQGSKGGAEQTEPTRKWRNLLLTVAALGVVFGDIGTSPLYSVQTAFALADGAIAPNPENIMGIISMIFWSLTLIVALKYCVLVMHADDEGEGGVLVLAALVARKMRGQKAKFAAIIAGVVGATVFFGDSVITPAISVLSAIEGLEVIAPALEEVVVPIAIVILTALFLVQRFGTGKVGRAFGPIMLLWFLTLALAGVEHIVRHPEIVAALSPHHAFRFGLDHPGLFFLALGAVVLTVTGVEALYADMGHFGAPAIRRAWFMVAYPALVINYLGQGGLLLTDPKAISNPFFLMVPAWARIPLVILAAMATIIASQAVISGSYSTAKQASRLGFLQNFRTVYTSKTDHGQIYIPVVNYLLLALVLVVVVAFQDSTKLATAYGIAVTMTFLITSTLYAIYLRTYAHSPWWQIVLYLVVIGGIEVAFFSANITKIESGGWLPLLVAAILLAVMMFWHRWSARAKVALIEKEGYLFSDVERLLDGVPKMPGTAVYLQRFRGVMPYALRASVELNDSVREKLLFVHVVRTRVPHIHHVDRVKVEPMRLTADRTLPGAQMVTIRIGFMDSCNMWALLGPDGAGLVDEKTAWHLTHFRYAGGGNAYSRFAAGAYETLNDTADSPTRRFHIPPHKACEYVTTINL</sequence>
<comment type="similarity">
    <text evidence="2 12">Belongs to the HAK/KUP transporter (TC 2.A.72) family.</text>
</comment>
<accession>A0A1D9MLM4</accession>
<comment type="function">
    <text evidence="12">Transport of potassium into the cell. Likely operates as a K(+):H(+) symporter.</text>
</comment>
<keyword evidence="5 12" id="KW-0633">Potassium transport</keyword>
<feature type="transmembrane region" description="Helical" evidence="12">
    <location>
        <begin position="456"/>
        <end position="476"/>
    </location>
</feature>
<dbReference type="InterPro" id="IPR023051">
    <property type="entry name" value="Kup"/>
</dbReference>
<evidence type="ECO:0000256" key="7">
    <source>
        <dbReference type="ARBA" id="ARBA00022847"/>
    </source>
</evidence>
<dbReference type="GO" id="GO:0005886">
    <property type="term" value="C:plasma membrane"/>
    <property type="evidence" value="ECO:0007669"/>
    <property type="project" value="UniProtKB-SubCell"/>
</dbReference>
<name>A0A1D9MLM4_9ACTO</name>
<dbReference type="AlphaFoldDB" id="A0A1D9MLM4"/>